<dbReference type="SUPFAM" id="SSF56112">
    <property type="entry name" value="Protein kinase-like (PK-like)"/>
    <property type="match status" value="1"/>
</dbReference>
<reference evidence="1 2" key="1">
    <citation type="journal article" date="2013" name="PLoS ONE">
        <title>Genomic and secretomic analyses reveal unique features of the lignocellulolytic enzyme system of Penicillium decumbens.</title>
        <authorList>
            <person name="Liu G."/>
            <person name="Zhang L."/>
            <person name="Wei X."/>
            <person name="Zou G."/>
            <person name="Qin Y."/>
            <person name="Ma L."/>
            <person name="Li J."/>
            <person name="Zheng H."/>
            <person name="Wang S."/>
            <person name="Wang C."/>
            <person name="Xun L."/>
            <person name="Zhao G.-P."/>
            <person name="Zhou Z."/>
            <person name="Qu Y."/>
        </authorList>
    </citation>
    <scope>NUCLEOTIDE SEQUENCE [LARGE SCALE GENOMIC DNA]</scope>
    <source>
        <strain evidence="2">114-2 / CGMCC 5302</strain>
    </source>
</reference>
<evidence type="ECO:0000313" key="2">
    <source>
        <dbReference type="Proteomes" id="UP000019376"/>
    </source>
</evidence>
<protein>
    <recommendedName>
        <fullName evidence="3">Protein kinase domain-containing protein</fullName>
    </recommendedName>
</protein>
<dbReference type="AlphaFoldDB" id="S8B4N8"/>
<dbReference type="InterPro" id="IPR011009">
    <property type="entry name" value="Kinase-like_dom_sf"/>
</dbReference>
<dbReference type="HOGENOM" id="CLU_037452_0_0_1"/>
<dbReference type="Proteomes" id="UP000019376">
    <property type="component" value="Unassembled WGS sequence"/>
</dbReference>
<name>S8B4N8_PENO1</name>
<organism evidence="1 2">
    <name type="scientific">Penicillium oxalicum (strain 114-2 / CGMCC 5302)</name>
    <name type="common">Penicillium decumbens</name>
    <dbReference type="NCBI Taxonomy" id="933388"/>
    <lineage>
        <taxon>Eukaryota</taxon>
        <taxon>Fungi</taxon>
        <taxon>Dikarya</taxon>
        <taxon>Ascomycota</taxon>
        <taxon>Pezizomycotina</taxon>
        <taxon>Eurotiomycetes</taxon>
        <taxon>Eurotiomycetidae</taxon>
        <taxon>Eurotiales</taxon>
        <taxon>Aspergillaceae</taxon>
        <taxon>Penicillium</taxon>
    </lineage>
</organism>
<dbReference type="EMBL" id="KB644412">
    <property type="protein sequence ID" value="EPS29527.1"/>
    <property type="molecule type" value="Genomic_DNA"/>
</dbReference>
<gene>
    <name evidence="1" type="ORF">PDE_04477</name>
</gene>
<dbReference type="OrthoDB" id="2156052at2759"/>
<accession>S8B4N8</accession>
<dbReference type="PhylomeDB" id="S8B4N8"/>
<sequence>MEPALIQLARPIPPLRQNARTANPSVHSDRLSLARMSEWRSFSEDALRAFHEAGITHEVPFQDETELYTVGTKHGVSGRFVRNLCDPVMRALAPLPGMESIRFADFPALSTSDDILPDICLGRIAADPTPDNVYLVGEIKTRWTIPEAYLHLNRPSASFRLEPLMGQLVVQMRMCSVRFGFLSTYNSTVFVKRAADSSFLLSPPVSNDAIQPSLRQLFAGFCRMAQMAPSPSPVRISNCRLRSPGQLHPQSSKNEPVTSSSVIVDTGTSLGTVINCIRQLSDTTENSKATWLASMNETPVILKCWRPSHDELFDAESEVYERLWSWQTSGHDSIFARWILRGEIICSSIFPSGYALVLEHIDGVRLDRVWHTLAVEERASIESRCRMGIRALRQVNIRLDNAGMHNVLYSRENDEVTLVDFESAQEVTSDSAIPPYYEMEDIFGSHSHR</sequence>
<evidence type="ECO:0008006" key="3">
    <source>
        <dbReference type="Google" id="ProtNLM"/>
    </source>
</evidence>
<evidence type="ECO:0000313" key="1">
    <source>
        <dbReference type="EMBL" id="EPS29527.1"/>
    </source>
</evidence>
<dbReference type="STRING" id="933388.S8B4N8"/>
<keyword evidence="2" id="KW-1185">Reference proteome</keyword>
<dbReference type="eggNOG" id="ENOG502SRVA">
    <property type="taxonomic scope" value="Eukaryota"/>
</dbReference>
<proteinExistence type="predicted"/>